<sequence>MFVSVIALCALVIAYNGIYRFALIVHHEGGFLPHVFPLTFALLVLMAFWVSYVLRAAPPSERLWVDVVLIPLLILAAAVPMVLHSMDMVDRIAANHEGIVQVVVAVAPLAALLVAFLLWITVRAHVRRRNSRGRPRANPADDRATVLRPRPGPEDAPPRDERGTETLKTRLLRLGSDDEDEDPANGPEDASRTAPLPARVSTLRRDREEREEKELLEREDREREDRERAEQEERERESGATVEVGSVGLSEDGGVRSDADDADSATEPITTVEAGHEEPGEASVPTLPLPRRARDGDNPIRRAAAEPPVVPAPTLSPESESDADAKAESGHDVGHGAANSADLVTDSDRLADEGFEHDSPVADPSTDEAEAPVPAPVVPEPERTPQPEQRPDPEPAVAGPGTGEGTGSEAGEPGRTVGETVPWSCGPRARPGPAPCPRSRICPPWRRRWRERSPGPWTTTEGRPSGNRLPSTRPPLPWPTTCPRCGPLPRTTPRPRPLPWWDGRPVGPRGRPRHWTTTPAPRCGPPSGWVRCRPVPPGPSRSRCPSPSRCRTTNRSRRPSRSTTPSPRPSRWLGRSPSANP</sequence>
<evidence type="ECO:0000256" key="1">
    <source>
        <dbReference type="SAM" id="MobiDB-lite"/>
    </source>
</evidence>
<feature type="transmembrane region" description="Helical" evidence="2">
    <location>
        <begin position="98"/>
        <end position="122"/>
    </location>
</feature>
<keyword evidence="2" id="KW-0812">Transmembrane</keyword>
<organism evidence="3 4">
    <name type="scientific">Nocardiopsis eucommiae</name>
    <dbReference type="NCBI Taxonomy" id="2831970"/>
    <lineage>
        <taxon>Bacteria</taxon>
        <taxon>Bacillati</taxon>
        <taxon>Actinomycetota</taxon>
        <taxon>Actinomycetes</taxon>
        <taxon>Streptosporangiales</taxon>
        <taxon>Nocardiopsidaceae</taxon>
        <taxon>Nocardiopsis</taxon>
    </lineage>
</organism>
<feature type="compositionally biased region" description="Low complexity" evidence="1">
    <location>
        <begin position="540"/>
        <end position="551"/>
    </location>
</feature>
<feature type="transmembrane region" description="Helical" evidence="2">
    <location>
        <begin position="30"/>
        <end position="51"/>
    </location>
</feature>
<evidence type="ECO:0000313" key="3">
    <source>
        <dbReference type="EMBL" id="QVJ01832.1"/>
    </source>
</evidence>
<evidence type="ECO:0000256" key="2">
    <source>
        <dbReference type="SAM" id="Phobius"/>
    </source>
</evidence>
<feature type="compositionally biased region" description="Basic and acidic residues" evidence="1">
    <location>
        <begin position="203"/>
        <end position="238"/>
    </location>
</feature>
<feature type="compositionally biased region" description="Basic and acidic residues" evidence="1">
    <location>
        <begin position="139"/>
        <end position="168"/>
    </location>
</feature>
<accession>A0A975LAR5</accession>
<keyword evidence="2" id="KW-1133">Transmembrane helix</keyword>
<keyword evidence="2" id="KW-0472">Membrane</keyword>
<name>A0A975LAR5_9ACTN</name>
<feature type="compositionally biased region" description="Basic and acidic residues" evidence="1">
    <location>
        <begin position="346"/>
        <end position="360"/>
    </location>
</feature>
<feature type="compositionally biased region" description="Basic and acidic residues" evidence="1">
    <location>
        <begin position="292"/>
        <end position="304"/>
    </location>
</feature>
<feature type="compositionally biased region" description="Basic and acidic residues" evidence="1">
    <location>
        <begin position="323"/>
        <end position="334"/>
    </location>
</feature>
<dbReference type="Proteomes" id="UP000682416">
    <property type="component" value="Chromosome"/>
</dbReference>
<dbReference type="AlphaFoldDB" id="A0A975LAR5"/>
<proteinExistence type="predicted"/>
<dbReference type="EMBL" id="CP074402">
    <property type="protein sequence ID" value="QVJ01832.1"/>
    <property type="molecule type" value="Genomic_DNA"/>
</dbReference>
<feature type="compositionally biased region" description="Basic and acidic residues" evidence="1">
    <location>
        <begin position="380"/>
        <end position="393"/>
    </location>
</feature>
<gene>
    <name evidence="3" type="ORF">KGD82_02105</name>
</gene>
<feature type="compositionally biased region" description="Low complexity" evidence="1">
    <location>
        <begin position="561"/>
        <end position="571"/>
    </location>
</feature>
<feature type="transmembrane region" description="Helical" evidence="2">
    <location>
        <begin position="63"/>
        <end position="86"/>
    </location>
</feature>
<reference evidence="3" key="1">
    <citation type="submission" date="2021-05" db="EMBL/GenBank/DDBJ databases">
        <authorList>
            <person name="Kaiqin L."/>
            <person name="Jian G."/>
        </authorList>
    </citation>
    <scope>NUCLEOTIDE SEQUENCE</scope>
    <source>
        <strain evidence="3">HDS5</strain>
    </source>
</reference>
<protein>
    <submittedName>
        <fullName evidence="3">Uncharacterized protein</fullName>
    </submittedName>
</protein>
<evidence type="ECO:0000313" key="4">
    <source>
        <dbReference type="Proteomes" id="UP000682416"/>
    </source>
</evidence>
<feature type="region of interest" description="Disordered" evidence="1">
    <location>
        <begin position="130"/>
        <end position="581"/>
    </location>
</feature>
<dbReference type="KEGG" id="nec:KGD82_02105"/>
<keyword evidence="4" id="KW-1185">Reference proteome</keyword>